<proteinExistence type="inferred from homology"/>
<dbReference type="Proteomes" id="UP001165083">
    <property type="component" value="Unassembled WGS sequence"/>
</dbReference>
<gene>
    <name evidence="4" type="ORF">Plil01_001050500</name>
</gene>
<dbReference type="GO" id="GO:0005737">
    <property type="term" value="C:cytoplasm"/>
    <property type="evidence" value="ECO:0007669"/>
    <property type="project" value="TreeGrafter"/>
</dbReference>
<evidence type="ECO:0000313" key="5">
    <source>
        <dbReference type="Proteomes" id="UP001165083"/>
    </source>
</evidence>
<dbReference type="PRINTS" id="PR00080">
    <property type="entry name" value="SDRFAMILY"/>
</dbReference>
<protein>
    <submittedName>
        <fullName evidence="4">Unnamed protein product</fullName>
    </submittedName>
</protein>
<reference evidence="4" key="1">
    <citation type="submission" date="2023-04" db="EMBL/GenBank/DDBJ databases">
        <title>Phytophthora lilii NBRC 32176.</title>
        <authorList>
            <person name="Ichikawa N."/>
            <person name="Sato H."/>
            <person name="Tonouchi N."/>
        </authorList>
    </citation>
    <scope>NUCLEOTIDE SEQUENCE</scope>
    <source>
        <strain evidence="4">NBRC 32176</strain>
    </source>
</reference>
<dbReference type="EMBL" id="BSXW01000553">
    <property type="protein sequence ID" value="GMF25439.1"/>
    <property type="molecule type" value="Genomic_DNA"/>
</dbReference>
<dbReference type="PANTHER" id="PTHR44229:SF4">
    <property type="entry name" value="15-HYDROXYPROSTAGLANDIN DEHYDROGENASE [NAD(+)]"/>
    <property type="match status" value="1"/>
</dbReference>
<comment type="similarity">
    <text evidence="1 3">Belongs to the short-chain dehydrogenases/reductases (SDR) family.</text>
</comment>
<dbReference type="OrthoDB" id="37659at2759"/>
<keyword evidence="2" id="KW-0560">Oxidoreductase</keyword>
<evidence type="ECO:0000313" key="4">
    <source>
        <dbReference type="EMBL" id="GMF25439.1"/>
    </source>
</evidence>
<dbReference type="Pfam" id="PF00106">
    <property type="entry name" value="adh_short"/>
    <property type="match status" value="1"/>
</dbReference>
<dbReference type="PRINTS" id="PR00081">
    <property type="entry name" value="GDHRDH"/>
</dbReference>
<dbReference type="Gene3D" id="3.40.50.720">
    <property type="entry name" value="NAD(P)-binding Rossmann-like Domain"/>
    <property type="match status" value="1"/>
</dbReference>
<dbReference type="InterPro" id="IPR002347">
    <property type="entry name" value="SDR_fam"/>
</dbReference>
<name>A0A9W6U4R6_9STRA</name>
<evidence type="ECO:0000256" key="2">
    <source>
        <dbReference type="ARBA" id="ARBA00023002"/>
    </source>
</evidence>
<keyword evidence="5" id="KW-1185">Reference proteome</keyword>
<dbReference type="AlphaFoldDB" id="A0A9W6U4R6"/>
<dbReference type="SUPFAM" id="SSF51735">
    <property type="entry name" value="NAD(P)-binding Rossmann-fold domains"/>
    <property type="match status" value="1"/>
</dbReference>
<comment type="caution">
    <text evidence="4">The sequence shown here is derived from an EMBL/GenBank/DDBJ whole genome shotgun (WGS) entry which is preliminary data.</text>
</comment>
<organism evidence="4 5">
    <name type="scientific">Phytophthora lilii</name>
    <dbReference type="NCBI Taxonomy" id="2077276"/>
    <lineage>
        <taxon>Eukaryota</taxon>
        <taxon>Sar</taxon>
        <taxon>Stramenopiles</taxon>
        <taxon>Oomycota</taxon>
        <taxon>Peronosporomycetes</taxon>
        <taxon>Peronosporales</taxon>
        <taxon>Peronosporaceae</taxon>
        <taxon>Phytophthora</taxon>
    </lineage>
</organism>
<dbReference type="InterPro" id="IPR036291">
    <property type="entry name" value="NAD(P)-bd_dom_sf"/>
</dbReference>
<dbReference type="GO" id="GO:0016616">
    <property type="term" value="F:oxidoreductase activity, acting on the CH-OH group of donors, NAD or NADP as acceptor"/>
    <property type="evidence" value="ECO:0007669"/>
    <property type="project" value="TreeGrafter"/>
</dbReference>
<sequence length="274" mass="29274">MGNMELKNATALVTGGATGLGKAFAETLLAHGAKVVVMDANASELQRTAAAFHAKYGLSRVCSLVQDTATPGAFIRAFDVASVSFDTAVNVVVNDTGISNHVSHFDCNTPHSWESVVTVDSITLMRTTLEAAEQMEAALPSGEEGVIVNLAMVGGLVEMPFWPAYAAAKAGVLEFTKSMHPLKACRNIRVMALCPGFVDTPVGHFVTNAFPGAMRGRCGFVPVETVTRAFVRAVEDERNAGRCMIVVEGQTIYYEADFTDSTLTFPTWRSQITS</sequence>
<accession>A0A9W6U4R6</accession>
<dbReference type="PANTHER" id="PTHR44229">
    <property type="entry name" value="15-HYDROXYPROSTAGLANDIN DEHYDROGENASE [NAD(+)]"/>
    <property type="match status" value="1"/>
</dbReference>
<evidence type="ECO:0000256" key="3">
    <source>
        <dbReference type="RuleBase" id="RU000363"/>
    </source>
</evidence>
<evidence type="ECO:0000256" key="1">
    <source>
        <dbReference type="ARBA" id="ARBA00006484"/>
    </source>
</evidence>